<keyword evidence="7 11" id="KW-0274">FAD</keyword>
<evidence type="ECO:0000256" key="9">
    <source>
        <dbReference type="ARBA" id="ARBA00031306"/>
    </source>
</evidence>
<comment type="caution">
    <text evidence="14">The sequence shown here is derived from an EMBL/GenBank/DDBJ whole genome shotgun (WGS) entry which is preliminary data.</text>
</comment>
<protein>
    <recommendedName>
        <fullName evidence="3 11">FAD:protein FMN transferase</fullName>
        <ecNumber evidence="2 11">2.7.1.180</ecNumber>
    </recommendedName>
    <alternativeName>
        <fullName evidence="9 11">Flavin transferase</fullName>
    </alternativeName>
</protein>
<evidence type="ECO:0000256" key="1">
    <source>
        <dbReference type="ARBA" id="ARBA00008282"/>
    </source>
</evidence>
<keyword evidence="13" id="KW-0472">Membrane</keyword>
<keyword evidence="13" id="KW-1003">Cell membrane</keyword>
<evidence type="ECO:0000256" key="10">
    <source>
        <dbReference type="ARBA" id="ARBA00048540"/>
    </source>
</evidence>
<evidence type="ECO:0000256" key="4">
    <source>
        <dbReference type="ARBA" id="ARBA00022630"/>
    </source>
</evidence>
<feature type="binding site" evidence="12">
    <location>
        <position position="295"/>
    </location>
    <ligand>
        <name>Mg(2+)</name>
        <dbReference type="ChEBI" id="CHEBI:18420"/>
    </ligand>
</feature>
<dbReference type="InterPro" id="IPR024932">
    <property type="entry name" value="ApbE"/>
</dbReference>
<evidence type="ECO:0000256" key="3">
    <source>
        <dbReference type="ARBA" id="ARBA00016337"/>
    </source>
</evidence>
<evidence type="ECO:0000256" key="5">
    <source>
        <dbReference type="ARBA" id="ARBA00022679"/>
    </source>
</evidence>
<dbReference type="AlphaFoldDB" id="A0A432W1I2"/>
<dbReference type="Gene3D" id="3.10.520.10">
    <property type="entry name" value="ApbE-like domains"/>
    <property type="match status" value="1"/>
</dbReference>
<feature type="chain" id="PRO_5018815726" description="FAD:protein FMN transferase" evidence="13">
    <location>
        <begin position="24"/>
        <end position="352"/>
    </location>
</feature>
<dbReference type="InterPro" id="IPR003374">
    <property type="entry name" value="ApbE-like_sf"/>
</dbReference>
<dbReference type="PIRSF" id="PIRSF006268">
    <property type="entry name" value="ApbE"/>
    <property type="match status" value="1"/>
</dbReference>
<keyword evidence="13" id="KW-0449">Lipoprotein</keyword>
<reference evidence="15" key="1">
    <citation type="journal article" date="2018" name="Front. Microbiol.">
        <title>Genome-Based Analysis Reveals the Taxonomy and Diversity of the Family Idiomarinaceae.</title>
        <authorList>
            <person name="Liu Y."/>
            <person name="Lai Q."/>
            <person name="Shao Z."/>
        </authorList>
    </citation>
    <scope>NUCLEOTIDE SEQUENCE [LARGE SCALE GENOMIC DNA]</scope>
    <source>
        <strain evidence="15">GBPy7</strain>
    </source>
</reference>
<feature type="signal peptide" evidence="13">
    <location>
        <begin position="1"/>
        <end position="23"/>
    </location>
</feature>
<evidence type="ECO:0000256" key="11">
    <source>
        <dbReference type="PIRNR" id="PIRNR006268"/>
    </source>
</evidence>
<keyword evidence="8 11" id="KW-0460">Magnesium</keyword>
<dbReference type="EC" id="2.7.1.180" evidence="2 11"/>
<comment type="similarity">
    <text evidence="1 11 13">Belongs to the ApbE family.</text>
</comment>
<dbReference type="GO" id="GO:0046872">
    <property type="term" value="F:metal ion binding"/>
    <property type="evidence" value="ECO:0007669"/>
    <property type="project" value="UniProtKB-UniRule"/>
</dbReference>
<dbReference type="Pfam" id="PF02424">
    <property type="entry name" value="ApbE"/>
    <property type="match status" value="1"/>
</dbReference>
<evidence type="ECO:0000256" key="12">
    <source>
        <dbReference type="PIRSR" id="PIRSR006268-2"/>
    </source>
</evidence>
<dbReference type="GO" id="GO:0005886">
    <property type="term" value="C:plasma membrane"/>
    <property type="evidence" value="ECO:0007669"/>
    <property type="project" value="UniProtKB-SubCell"/>
</dbReference>
<evidence type="ECO:0000256" key="7">
    <source>
        <dbReference type="ARBA" id="ARBA00022827"/>
    </source>
</evidence>
<gene>
    <name evidence="14" type="ORF">CWE08_00060</name>
</gene>
<proteinExistence type="inferred from homology"/>
<evidence type="ECO:0000313" key="15">
    <source>
        <dbReference type="Proteomes" id="UP000288395"/>
    </source>
</evidence>
<comment type="function">
    <text evidence="13">Flavin transferase that catalyzes the transfer of the FMN moiety of FAD and its covalent binding to the hydroxyl group of a threonine residue in a target flavoprotein.</text>
</comment>
<keyword evidence="13" id="KW-0732">Signal</keyword>
<evidence type="ECO:0000256" key="2">
    <source>
        <dbReference type="ARBA" id="ARBA00011955"/>
    </source>
</evidence>
<keyword evidence="5 11" id="KW-0808">Transferase</keyword>
<comment type="catalytic activity">
    <reaction evidence="10 11 13">
        <text>L-threonyl-[protein] + FAD = FMN-L-threonyl-[protein] + AMP + H(+)</text>
        <dbReference type="Rhea" id="RHEA:36847"/>
        <dbReference type="Rhea" id="RHEA-COMP:11060"/>
        <dbReference type="Rhea" id="RHEA-COMP:11061"/>
        <dbReference type="ChEBI" id="CHEBI:15378"/>
        <dbReference type="ChEBI" id="CHEBI:30013"/>
        <dbReference type="ChEBI" id="CHEBI:57692"/>
        <dbReference type="ChEBI" id="CHEBI:74257"/>
        <dbReference type="ChEBI" id="CHEBI:456215"/>
        <dbReference type="EC" id="2.7.1.180"/>
    </reaction>
</comment>
<feature type="binding site" evidence="12">
    <location>
        <position position="181"/>
    </location>
    <ligand>
        <name>Mg(2+)</name>
        <dbReference type="ChEBI" id="CHEBI:18420"/>
    </ligand>
</feature>
<sequence>MEKAMLKKLSFVVVVLFLTSALASCTPNSEPQPQVLEGQIFGTFFQVSIGAQHEFDAAEVEAGVMAVLNEIDRQMSTYRDDSVLIAVNNAPVGEPVAIPDELFYVLALGYDVAEISSGAFDYTVGGLVNLWGFGPEARITKAPSDERLQERLEQVGYQYVQLDAEQRTVTRLRDVFIDLSGIAKGYAVDEVSEYLHNLGLTDHLINIGGDLIAQGQRNESQPWRIGIEAPNDNRQVVQFVLPLRDTAMLGSGDYRNYFEYEGIRYSHTISPITGRPITHKLAAVNVLGDNAAEADAMATVLLVLGEERGLAFANDYDIAALFTYRENGEFMSLMSERFEREHAANMERPTLN</sequence>
<keyword evidence="15" id="KW-1185">Reference proteome</keyword>
<comment type="subcellular location">
    <subcellularLocation>
        <location evidence="13">Cell inner membrane</location>
        <topology evidence="13">Lipid-anchor</topology>
        <orientation evidence="13">Periplasmic side</orientation>
    </subcellularLocation>
</comment>
<evidence type="ECO:0000256" key="13">
    <source>
        <dbReference type="RuleBase" id="RU363002"/>
    </source>
</evidence>
<name>A0A432W1I2_9GAMM</name>
<dbReference type="Proteomes" id="UP000288395">
    <property type="component" value="Unassembled WGS sequence"/>
</dbReference>
<dbReference type="PROSITE" id="PS51257">
    <property type="entry name" value="PROKAR_LIPOPROTEIN"/>
    <property type="match status" value="1"/>
</dbReference>
<organism evidence="14 15">
    <name type="scientific">Aliidiomarina iranensis</name>
    <dbReference type="NCBI Taxonomy" id="1434071"/>
    <lineage>
        <taxon>Bacteria</taxon>
        <taxon>Pseudomonadati</taxon>
        <taxon>Pseudomonadota</taxon>
        <taxon>Gammaproteobacteria</taxon>
        <taxon>Alteromonadales</taxon>
        <taxon>Idiomarinaceae</taxon>
        <taxon>Aliidiomarina</taxon>
    </lineage>
</organism>
<feature type="binding site" evidence="12">
    <location>
        <position position="299"/>
    </location>
    <ligand>
        <name>Mg(2+)</name>
        <dbReference type="ChEBI" id="CHEBI:18420"/>
    </ligand>
</feature>
<dbReference type="PANTHER" id="PTHR30040:SF2">
    <property type="entry name" value="FAD:PROTEIN FMN TRANSFERASE"/>
    <property type="match status" value="1"/>
</dbReference>
<accession>A0A432W1I2</accession>
<dbReference type="PANTHER" id="PTHR30040">
    <property type="entry name" value="THIAMINE BIOSYNTHESIS LIPOPROTEIN APBE"/>
    <property type="match status" value="1"/>
</dbReference>
<dbReference type="SUPFAM" id="SSF143631">
    <property type="entry name" value="ApbE-like"/>
    <property type="match status" value="1"/>
</dbReference>
<comment type="cofactor">
    <cofactor evidence="12">
        <name>Mg(2+)</name>
        <dbReference type="ChEBI" id="CHEBI:18420"/>
    </cofactor>
    <cofactor evidence="12">
        <name>Mn(2+)</name>
        <dbReference type="ChEBI" id="CHEBI:29035"/>
    </cofactor>
    <text evidence="12">Magnesium. Can also use manganese.</text>
</comment>
<evidence type="ECO:0000256" key="6">
    <source>
        <dbReference type="ARBA" id="ARBA00022723"/>
    </source>
</evidence>
<keyword evidence="4 11" id="KW-0285">Flavoprotein</keyword>
<evidence type="ECO:0000313" key="14">
    <source>
        <dbReference type="EMBL" id="RUO23084.1"/>
    </source>
</evidence>
<dbReference type="GO" id="GO:0016740">
    <property type="term" value="F:transferase activity"/>
    <property type="evidence" value="ECO:0007669"/>
    <property type="project" value="UniProtKB-UniRule"/>
</dbReference>
<evidence type="ECO:0000256" key="8">
    <source>
        <dbReference type="ARBA" id="ARBA00022842"/>
    </source>
</evidence>
<keyword evidence="13" id="KW-0997">Cell inner membrane</keyword>
<keyword evidence="6 11" id="KW-0479">Metal-binding</keyword>
<dbReference type="EMBL" id="PIPJ01000001">
    <property type="protein sequence ID" value="RUO23084.1"/>
    <property type="molecule type" value="Genomic_DNA"/>
</dbReference>